<gene>
    <name evidence="2" type="ORF">QR685DRAFT_211822</name>
</gene>
<dbReference type="EMBL" id="JAVLET010000003">
    <property type="protein sequence ID" value="KAL0471704.1"/>
    <property type="molecule type" value="Genomic_DNA"/>
</dbReference>
<evidence type="ECO:0000256" key="1">
    <source>
        <dbReference type="SAM" id="SignalP"/>
    </source>
</evidence>
<feature type="chain" id="PRO_5045520242" description="Secreted protein" evidence="1">
    <location>
        <begin position="22"/>
        <end position="138"/>
    </location>
</feature>
<keyword evidence="3" id="KW-1185">Reference proteome</keyword>
<name>A0ABR3DG87_NEUIN</name>
<reference evidence="2 3" key="1">
    <citation type="submission" date="2023-09" db="EMBL/GenBank/DDBJ databases">
        <title>Multi-omics analysis of a traditional fermented food reveals byproduct-associated fungal strains for waste-to-food upcycling.</title>
        <authorList>
            <consortium name="Lawrence Berkeley National Laboratory"/>
            <person name="Rekdal V.M."/>
            <person name="Villalobos-Escobedo J.M."/>
            <person name="Rodriguez-Valeron N."/>
            <person name="Garcia M.O."/>
            <person name="Vasquez D.P."/>
            <person name="Damayanti I."/>
            <person name="Sorensen P.M."/>
            <person name="Baidoo E.E."/>
            <person name="De Carvalho A.C."/>
            <person name="Riley R."/>
            <person name="Lipzen A."/>
            <person name="He G."/>
            <person name="Yan M."/>
            <person name="Haridas S."/>
            <person name="Daum C."/>
            <person name="Yoshinaga Y."/>
            <person name="Ng V."/>
            <person name="Grigoriev I.V."/>
            <person name="Munk R."/>
            <person name="Nuraida L."/>
            <person name="Wijaya C.H."/>
            <person name="Morales P.-C."/>
            <person name="Keasling J.D."/>
        </authorList>
    </citation>
    <scope>NUCLEOTIDE SEQUENCE [LARGE SCALE GENOMIC DNA]</scope>
    <source>
        <strain evidence="2 3">FGSC 2613</strain>
    </source>
</reference>
<evidence type="ECO:0000313" key="3">
    <source>
        <dbReference type="Proteomes" id="UP001451303"/>
    </source>
</evidence>
<comment type="caution">
    <text evidence="2">The sequence shown here is derived from an EMBL/GenBank/DDBJ whole genome shotgun (WGS) entry which is preliminary data.</text>
</comment>
<dbReference type="Proteomes" id="UP001451303">
    <property type="component" value="Unassembled WGS sequence"/>
</dbReference>
<organism evidence="2 3">
    <name type="scientific">Neurospora intermedia</name>
    <dbReference type="NCBI Taxonomy" id="5142"/>
    <lineage>
        <taxon>Eukaryota</taxon>
        <taxon>Fungi</taxon>
        <taxon>Dikarya</taxon>
        <taxon>Ascomycota</taxon>
        <taxon>Pezizomycotina</taxon>
        <taxon>Sordariomycetes</taxon>
        <taxon>Sordariomycetidae</taxon>
        <taxon>Sordariales</taxon>
        <taxon>Sordariaceae</taxon>
        <taxon>Neurospora</taxon>
    </lineage>
</organism>
<protein>
    <recommendedName>
        <fullName evidence="4">Secreted protein</fullName>
    </recommendedName>
</protein>
<sequence length="138" mass="15952">MWTSRPVFVFQVVTLSNTVQAVLTRCRRSSLQERKQARILTTTEDCRKQYIQDPASLVLRSRFSRLKSLNRIHDLLDGYSAGGFLAKMRSSHRRETKVGSLVMMVDQLVQLIAHHMGPFCMDWVLPRELVLWSLFVAS</sequence>
<keyword evidence="1" id="KW-0732">Signal</keyword>
<feature type="signal peptide" evidence="1">
    <location>
        <begin position="1"/>
        <end position="21"/>
    </location>
</feature>
<proteinExistence type="predicted"/>
<evidence type="ECO:0008006" key="4">
    <source>
        <dbReference type="Google" id="ProtNLM"/>
    </source>
</evidence>
<evidence type="ECO:0000313" key="2">
    <source>
        <dbReference type="EMBL" id="KAL0471704.1"/>
    </source>
</evidence>
<accession>A0ABR3DG87</accession>